<dbReference type="InterPro" id="IPR026022">
    <property type="entry name" value="PhoU_dom"/>
</dbReference>
<dbReference type="Pfam" id="PF01895">
    <property type="entry name" value="PhoU"/>
    <property type="match status" value="2"/>
</dbReference>
<comment type="caution">
    <text evidence="3">The sequence shown here is derived from an EMBL/GenBank/DDBJ whole genome shotgun (WGS) entry which is preliminary data.</text>
</comment>
<feature type="domain" description="PhoU" evidence="2">
    <location>
        <begin position="1"/>
        <end position="100"/>
    </location>
</feature>
<evidence type="ECO:0000313" key="4">
    <source>
        <dbReference type="Proteomes" id="UP000298058"/>
    </source>
</evidence>
<proteinExistence type="inferred from homology"/>
<dbReference type="PANTHER" id="PTHR42930:SF3">
    <property type="entry name" value="PHOSPHATE-SPECIFIC TRANSPORT SYSTEM ACCESSORY PROTEIN PHOU"/>
    <property type="match status" value="1"/>
</dbReference>
<dbReference type="SUPFAM" id="SSF109755">
    <property type="entry name" value="PhoU-like"/>
    <property type="match status" value="1"/>
</dbReference>
<keyword evidence="4" id="KW-1185">Reference proteome</keyword>
<dbReference type="Proteomes" id="UP000298058">
    <property type="component" value="Unassembled WGS sequence"/>
</dbReference>
<name>A0A4V6QMX0_9LEPT</name>
<organism evidence="3 4">
    <name type="scientific">Leptospira idonii</name>
    <dbReference type="NCBI Taxonomy" id="1193500"/>
    <lineage>
        <taxon>Bacteria</taxon>
        <taxon>Pseudomonadati</taxon>
        <taxon>Spirochaetota</taxon>
        <taxon>Spirochaetia</taxon>
        <taxon>Leptospirales</taxon>
        <taxon>Leptospiraceae</taxon>
        <taxon>Leptospira</taxon>
    </lineage>
</organism>
<evidence type="ECO:0000313" key="3">
    <source>
        <dbReference type="EMBL" id="TGN19526.1"/>
    </source>
</evidence>
<dbReference type="GO" id="GO:0045936">
    <property type="term" value="P:negative regulation of phosphate metabolic process"/>
    <property type="evidence" value="ECO:0007669"/>
    <property type="project" value="InterPro"/>
</dbReference>
<gene>
    <name evidence="3" type="ORF">EHS15_09195</name>
</gene>
<dbReference type="InterPro" id="IPR038078">
    <property type="entry name" value="PhoU-like_sf"/>
</dbReference>
<dbReference type="PANTHER" id="PTHR42930">
    <property type="entry name" value="PHOSPHATE-SPECIFIC TRANSPORT SYSTEM ACCESSORY PROTEIN PHOU"/>
    <property type="match status" value="1"/>
</dbReference>
<evidence type="ECO:0000256" key="1">
    <source>
        <dbReference type="ARBA" id="ARBA00008107"/>
    </source>
</evidence>
<accession>A0A4V6QMX0</accession>
<dbReference type="AlphaFoldDB" id="A0A4V6QMX0"/>
<protein>
    <submittedName>
        <fullName evidence="3">PhoU family transcriptional regulator</fullName>
    </submittedName>
</protein>
<comment type="similarity">
    <text evidence="1">Belongs to the PhoU family.</text>
</comment>
<dbReference type="InterPro" id="IPR028366">
    <property type="entry name" value="PhoU"/>
</dbReference>
<evidence type="ECO:0000259" key="2">
    <source>
        <dbReference type="Pfam" id="PF01895"/>
    </source>
</evidence>
<dbReference type="EMBL" id="RQHW01000031">
    <property type="protein sequence ID" value="TGN19526.1"/>
    <property type="molecule type" value="Genomic_DNA"/>
</dbReference>
<dbReference type="Gene3D" id="1.20.58.220">
    <property type="entry name" value="Phosphate transport system protein phou homolog 2, domain 2"/>
    <property type="match status" value="2"/>
</dbReference>
<reference evidence="3" key="1">
    <citation type="journal article" date="2019" name="PLoS Negl. Trop. Dis.">
        <title>Revisiting the worldwide diversity of Leptospira species in the environment.</title>
        <authorList>
            <person name="Vincent A.T."/>
            <person name="Schiettekatte O."/>
            <person name="Bourhy P."/>
            <person name="Veyrier F.J."/>
            <person name="Picardeau M."/>
        </authorList>
    </citation>
    <scope>NUCLEOTIDE SEQUENCE [LARGE SCALE GENOMIC DNA]</scope>
    <source>
        <strain evidence="3">201300427</strain>
    </source>
</reference>
<dbReference type="OrthoDB" id="9814256at2"/>
<feature type="domain" description="PhoU" evidence="2">
    <location>
        <begin position="125"/>
        <end position="199"/>
    </location>
</feature>
<sequence>MAELVLEQVIMLGDVLENDDYALADTIVSRDDLIDELEKENDNLSQNAILEAITNRNILGMGDVDSDIILKKDPLRFALSAIRITRNMERMGDQVVNCAEVFRYKTIRKGLFKKEEPMGLILSRVITLAGMAIESLVEEKERFMGSVNTIEDELNGLCTEAFKKYRDANDMEKVEFADIYRIILALERLGDYSVNVAEELVRLNTGKDIRHLENASLGQNSIRHAG</sequence>
<dbReference type="GO" id="GO:0030643">
    <property type="term" value="P:intracellular phosphate ion homeostasis"/>
    <property type="evidence" value="ECO:0007669"/>
    <property type="project" value="InterPro"/>
</dbReference>